<evidence type="ECO:0000256" key="3">
    <source>
        <dbReference type="ARBA" id="ARBA00022723"/>
    </source>
</evidence>
<dbReference type="InterPro" id="IPR006352">
    <property type="entry name" value="GlmM_bact"/>
</dbReference>
<dbReference type="PRINTS" id="PR00509">
    <property type="entry name" value="PGMPMM"/>
</dbReference>
<dbReference type="Pfam" id="PF00408">
    <property type="entry name" value="PGM_PMM_IV"/>
    <property type="match status" value="1"/>
</dbReference>
<dbReference type="EMBL" id="BPQV01000002">
    <property type="protein sequence ID" value="GJE26090.1"/>
    <property type="molecule type" value="Genomic_DNA"/>
</dbReference>
<dbReference type="PANTHER" id="PTHR42946:SF1">
    <property type="entry name" value="PHOSPHOGLUCOMUTASE (ALPHA-D-GLUCOSE-1,6-BISPHOSPHATE-DEPENDENT)"/>
    <property type="match status" value="1"/>
</dbReference>
<protein>
    <recommendedName>
        <fullName evidence="6 8">Phosphoglucosamine mutase</fullName>
        <ecNumber evidence="6 8">5.4.2.10</ecNumber>
    </recommendedName>
</protein>
<dbReference type="InterPro" id="IPR005845">
    <property type="entry name" value="A-D-PHexomutase_a/b/a-II"/>
</dbReference>
<dbReference type="EC" id="5.4.2.10" evidence="6 8"/>
<dbReference type="Gene3D" id="3.40.120.10">
    <property type="entry name" value="Alpha-D-Glucose-1,6-Bisphosphate, subunit A, domain 3"/>
    <property type="match status" value="3"/>
</dbReference>
<evidence type="ECO:0000256" key="1">
    <source>
        <dbReference type="ARBA" id="ARBA00010231"/>
    </source>
</evidence>
<dbReference type="CDD" id="cd05802">
    <property type="entry name" value="GlmM"/>
    <property type="match status" value="1"/>
</dbReference>
<evidence type="ECO:0000256" key="2">
    <source>
        <dbReference type="ARBA" id="ARBA00022553"/>
    </source>
</evidence>
<keyword evidence="5 6" id="KW-0413">Isomerase</keyword>
<dbReference type="PROSITE" id="PS00710">
    <property type="entry name" value="PGM_PMM"/>
    <property type="match status" value="1"/>
</dbReference>
<name>A0ABQ4T586_METOR</name>
<evidence type="ECO:0000313" key="14">
    <source>
        <dbReference type="Proteomes" id="UP001055156"/>
    </source>
</evidence>
<feature type="domain" description="Alpha-D-phosphohexomutase alpha/beta/alpha" evidence="12">
    <location>
        <begin position="290"/>
        <end position="397"/>
    </location>
</feature>
<evidence type="ECO:0000256" key="7">
    <source>
        <dbReference type="RuleBase" id="RU004326"/>
    </source>
</evidence>
<accession>A0ABQ4T586</accession>
<keyword evidence="2 6" id="KW-0597">Phosphoprotein</keyword>
<dbReference type="Pfam" id="PF02879">
    <property type="entry name" value="PGM_PMM_II"/>
    <property type="match status" value="1"/>
</dbReference>
<evidence type="ECO:0000256" key="8">
    <source>
        <dbReference type="RuleBase" id="RU004327"/>
    </source>
</evidence>
<dbReference type="Proteomes" id="UP001055156">
    <property type="component" value="Unassembled WGS sequence"/>
</dbReference>
<comment type="similarity">
    <text evidence="1 6 7">Belongs to the phosphohexose mutase family.</text>
</comment>
<evidence type="ECO:0000256" key="5">
    <source>
        <dbReference type="ARBA" id="ARBA00023235"/>
    </source>
</evidence>
<feature type="domain" description="Alpha-D-phosphohexomutase C-terminal" evidence="9">
    <location>
        <begin position="406"/>
        <end position="471"/>
    </location>
</feature>
<dbReference type="InterPro" id="IPR036900">
    <property type="entry name" value="A-D-PHexomutase_C_sf"/>
</dbReference>
<reference evidence="13" key="2">
    <citation type="submission" date="2021-08" db="EMBL/GenBank/DDBJ databases">
        <authorList>
            <person name="Tani A."/>
            <person name="Ola A."/>
            <person name="Ogura Y."/>
            <person name="Katsura K."/>
            <person name="Hayashi T."/>
        </authorList>
    </citation>
    <scope>NUCLEOTIDE SEQUENCE</scope>
    <source>
        <strain evidence="13">NBRC 15689</strain>
    </source>
</reference>
<dbReference type="InterPro" id="IPR016066">
    <property type="entry name" value="A-D-PHexomutase_CS"/>
</dbReference>
<dbReference type="InterPro" id="IPR005844">
    <property type="entry name" value="A-D-PHexomutase_a/b/a-I"/>
</dbReference>
<sequence length="478" mass="51442">MRSPSICHASIPALQNFAVKGHRGAHASGIENVRKYFGTDGVRGRANGVITPELALKVGQAAGVIFQRGDHRHRVVIGKDTRLSGYMIETALVAGFTSVGMDVLLLGPMPTPAVAMLTRSMRADLGVMISASHNPFEDNGIKLFGPDGFKLSDEVELEIEALIDGDMRKSLAGAQDLGRAKRIESVHARYIEFAKRTLPRHVTLEGLRVVVDCANGAAYRVAPETLWELGAEVISIGVEPDGFNINRDVGSTAPNALINKVRELRADVGIALDGDADRVLIVDEKGQKVDGDQLMAVVARSWKEDERLTQPGLVATIMSNLGLERYLGGLGLTLARTAVGDRYVLEHMREHGYNLGGEQSGHIIMSDYATTGDGLVAALQLLSVVKRLERPVSEVCHCFDPLPQILKNVRFRSGEPLRADSVVTAIAQAKQRLGNGGRLVIRPSGTEPVIRVMAEGDDHDLVAEVVDEVVDAVARAAA</sequence>
<feature type="domain" description="Alpha-D-phosphohexomutase alpha/beta/alpha" evidence="10">
    <location>
        <begin position="34"/>
        <end position="164"/>
    </location>
</feature>
<feature type="binding site" evidence="6">
    <location>
        <position position="277"/>
    </location>
    <ligand>
        <name>Mg(2+)</name>
        <dbReference type="ChEBI" id="CHEBI:18420"/>
    </ligand>
</feature>
<comment type="caution">
    <text evidence="13">The sequence shown here is derived from an EMBL/GenBank/DDBJ whole genome shotgun (WGS) entry which is preliminary data.</text>
</comment>
<dbReference type="Pfam" id="PF02880">
    <property type="entry name" value="PGM_PMM_III"/>
    <property type="match status" value="1"/>
</dbReference>
<keyword evidence="4 6" id="KW-0460">Magnesium</keyword>
<dbReference type="NCBIfam" id="TIGR01455">
    <property type="entry name" value="glmM"/>
    <property type="match status" value="1"/>
</dbReference>
<feature type="active site" description="Phosphoserine intermediate" evidence="6">
    <location>
        <position position="132"/>
    </location>
</feature>
<comment type="function">
    <text evidence="6 8">Catalyzes the conversion of glucosamine-6-phosphate to glucosamine-1-phosphate.</text>
</comment>
<keyword evidence="14" id="KW-1185">Reference proteome</keyword>
<evidence type="ECO:0000256" key="6">
    <source>
        <dbReference type="HAMAP-Rule" id="MF_01554"/>
    </source>
</evidence>
<dbReference type="NCBIfam" id="NF008139">
    <property type="entry name" value="PRK10887.1"/>
    <property type="match status" value="1"/>
</dbReference>
<evidence type="ECO:0000256" key="4">
    <source>
        <dbReference type="ARBA" id="ARBA00022842"/>
    </source>
</evidence>
<dbReference type="InterPro" id="IPR050060">
    <property type="entry name" value="Phosphoglucosamine_mutase"/>
</dbReference>
<gene>
    <name evidence="6 13" type="primary">glmM</name>
    <name evidence="13" type="ORF">LKMONMHP_0936</name>
</gene>
<proteinExistence type="inferred from homology"/>
<dbReference type="InterPro" id="IPR005846">
    <property type="entry name" value="A-D-PHexomutase_a/b/a-III"/>
</dbReference>
<reference evidence="13" key="1">
    <citation type="journal article" date="2021" name="Front. Microbiol.">
        <title>Comprehensive Comparative Genomics and Phenotyping of Methylobacterium Species.</title>
        <authorList>
            <person name="Alessa O."/>
            <person name="Ogura Y."/>
            <person name="Fujitani Y."/>
            <person name="Takami H."/>
            <person name="Hayashi T."/>
            <person name="Sahin N."/>
            <person name="Tani A."/>
        </authorList>
    </citation>
    <scope>NUCLEOTIDE SEQUENCE</scope>
    <source>
        <strain evidence="13">NBRC 15689</strain>
    </source>
</reference>
<comment type="PTM">
    <text evidence="6">Activated by phosphorylation.</text>
</comment>
<dbReference type="InterPro" id="IPR005843">
    <property type="entry name" value="A-D-PHexomutase_C"/>
</dbReference>
<comment type="cofactor">
    <cofactor evidence="6">
        <name>Mg(2+)</name>
        <dbReference type="ChEBI" id="CHEBI:18420"/>
    </cofactor>
    <text evidence="6">Binds 1 Mg(2+) ion per subunit.</text>
</comment>
<feature type="binding site" evidence="6">
    <location>
        <position position="275"/>
    </location>
    <ligand>
        <name>Mg(2+)</name>
        <dbReference type="ChEBI" id="CHEBI:18420"/>
    </ligand>
</feature>
<dbReference type="SUPFAM" id="SSF53738">
    <property type="entry name" value="Phosphoglucomutase, first 3 domains"/>
    <property type="match status" value="3"/>
</dbReference>
<feature type="binding site" evidence="6">
    <location>
        <position position="273"/>
    </location>
    <ligand>
        <name>Mg(2+)</name>
        <dbReference type="ChEBI" id="CHEBI:18420"/>
    </ligand>
</feature>
<dbReference type="PANTHER" id="PTHR42946">
    <property type="entry name" value="PHOSPHOHEXOSE MUTASE"/>
    <property type="match status" value="1"/>
</dbReference>
<feature type="binding site" description="via phosphate group" evidence="6">
    <location>
        <position position="132"/>
    </location>
    <ligand>
        <name>Mg(2+)</name>
        <dbReference type="ChEBI" id="CHEBI:18420"/>
    </ligand>
</feature>
<organism evidence="13 14">
    <name type="scientific">Methylobacterium organophilum</name>
    <dbReference type="NCBI Taxonomy" id="410"/>
    <lineage>
        <taxon>Bacteria</taxon>
        <taxon>Pseudomonadati</taxon>
        <taxon>Pseudomonadota</taxon>
        <taxon>Alphaproteobacteria</taxon>
        <taxon>Hyphomicrobiales</taxon>
        <taxon>Methylobacteriaceae</taxon>
        <taxon>Methylobacterium</taxon>
    </lineage>
</organism>
<evidence type="ECO:0000259" key="10">
    <source>
        <dbReference type="Pfam" id="PF02878"/>
    </source>
</evidence>
<dbReference type="Pfam" id="PF02878">
    <property type="entry name" value="PGM_PMM_I"/>
    <property type="match status" value="1"/>
</dbReference>
<evidence type="ECO:0000259" key="12">
    <source>
        <dbReference type="Pfam" id="PF02880"/>
    </source>
</evidence>
<evidence type="ECO:0000259" key="9">
    <source>
        <dbReference type="Pfam" id="PF00408"/>
    </source>
</evidence>
<feature type="modified residue" description="Phosphoserine" evidence="6">
    <location>
        <position position="132"/>
    </location>
</feature>
<evidence type="ECO:0000259" key="11">
    <source>
        <dbReference type="Pfam" id="PF02879"/>
    </source>
</evidence>
<feature type="domain" description="Alpha-D-phosphohexomutase alpha/beta/alpha" evidence="11">
    <location>
        <begin position="189"/>
        <end position="286"/>
    </location>
</feature>
<dbReference type="Gene3D" id="3.30.310.50">
    <property type="entry name" value="Alpha-D-phosphohexomutase, C-terminal domain"/>
    <property type="match status" value="1"/>
</dbReference>
<dbReference type="InterPro" id="IPR005841">
    <property type="entry name" value="Alpha-D-phosphohexomutase_SF"/>
</dbReference>
<dbReference type="HAMAP" id="MF_01554_B">
    <property type="entry name" value="GlmM_B"/>
    <property type="match status" value="1"/>
</dbReference>
<comment type="catalytic activity">
    <reaction evidence="6 8">
        <text>alpha-D-glucosamine 1-phosphate = D-glucosamine 6-phosphate</text>
        <dbReference type="Rhea" id="RHEA:23424"/>
        <dbReference type="ChEBI" id="CHEBI:58516"/>
        <dbReference type="ChEBI" id="CHEBI:58725"/>
        <dbReference type="EC" id="5.4.2.10"/>
    </reaction>
</comment>
<keyword evidence="3 6" id="KW-0479">Metal-binding</keyword>
<evidence type="ECO:0000313" key="13">
    <source>
        <dbReference type="EMBL" id="GJE26090.1"/>
    </source>
</evidence>
<dbReference type="InterPro" id="IPR016055">
    <property type="entry name" value="A-D-PHexomutase_a/b/a-I/II/III"/>
</dbReference>
<dbReference type="SUPFAM" id="SSF55957">
    <property type="entry name" value="Phosphoglucomutase, C-terminal domain"/>
    <property type="match status" value="1"/>
</dbReference>